<gene>
    <name evidence="1" type="ORF">ILYODFUR_039210</name>
</gene>
<comment type="caution">
    <text evidence="1">The sequence shown here is derived from an EMBL/GenBank/DDBJ whole genome shotgun (WGS) entry which is preliminary data.</text>
</comment>
<reference evidence="1 2" key="1">
    <citation type="submission" date="2021-06" db="EMBL/GenBank/DDBJ databases">
        <authorList>
            <person name="Palmer J.M."/>
        </authorList>
    </citation>
    <scope>NUCLEOTIDE SEQUENCE [LARGE SCALE GENOMIC DNA]</scope>
    <source>
        <strain evidence="2">if_2019</strain>
        <tissue evidence="1">Muscle</tissue>
    </source>
</reference>
<keyword evidence="2" id="KW-1185">Reference proteome</keyword>
<evidence type="ECO:0000313" key="2">
    <source>
        <dbReference type="Proteomes" id="UP001482620"/>
    </source>
</evidence>
<evidence type="ECO:0000313" key="1">
    <source>
        <dbReference type="EMBL" id="MEQ2231400.1"/>
    </source>
</evidence>
<protein>
    <submittedName>
        <fullName evidence="1">Uncharacterized protein</fullName>
    </submittedName>
</protein>
<organism evidence="1 2">
    <name type="scientific">Ilyodon furcidens</name>
    <name type="common">goldbreast splitfin</name>
    <dbReference type="NCBI Taxonomy" id="33524"/>
    <lineage>
        <taxon>Eukaryota</taxon>
        <taxon>Metazoa</taxon>
        <taxon>Chordata</taxon>
        <taxon>Craniata</taxon>
        <taxon>Vertebrata</taxon>
        <taxon>Euteleostomi</taxon>
        <taxon>Actinopterygii</taxon>
        <taxon>Neopterygii</taxon>
        <taxon>Teleostei</taxon>
        <taxon>Neoteleostei</taxon>
        <taxon>Acanthomorphata</taxon>
        <taxon>Ovalentaria</taxon>
        <taxon>Atherinomorphae</taxon>
        <taxon>Cyprinodontiformes</taxon>
        <taxon>Goodeidae</taxon>
        <taxon>Ilyodon</taxon>
    </lineage>
</organism>
<proteinExistence type="predicted"/>
<name>A0ABV0TET6_9TELE</name>
<dbReference type="EMBL" id="JAHRIQ010034606">
    <property type="protein sequence ID" value="MEQ2231400.1"/>
    <property type="molecule type" value="Genomic_DNA"/>
</dbReference>
<accession>A0ABV0TET6</accession>
<dbReference type="Proteomes" id="UP001482620">
    <property type="component" value="Unassembled WGS sequence"/>
</dbReference>
<sequence length="136" mass="15061">MIFTPDIFSVSTQLRFITSCLPSPLCVFEPDILLLLRKFNSGCLKRKSIQTHLTVASYSVGADGDKSVQYCRTPATAYLCSYRCCSISYVLFQHVSTTIIVMTGRGKFLFLLMMSCESKTGIHVHGSPLEGDTVSM</sequence>